<protein>
    <submittedName>
        <fullName evidence="1">Uncharacterized protein</fullName>
    </submittedName>
</protein>
<accession>A0ABV2KBM0</accession>
<dbReference type="EMBL" id="JBEPME010000005">
    <property type="protein sequence ID" value="MET3658484.1"/>
    <property type="molecule type" value="Genomic_DNA"/>
</dbReference>
<gene>
    <name evidence="1" type="ORF">ABIC55_003601</name>
</gene>
<evidence type="ECO:0000313" key="2">
    <source>
        <dbReference type="Proteomes" id="UP001549104"/>
    </source>
</evidence>
<reference evidence="1 2" key="1">
    <citation type="submission" date="2024-06" db="EMBL/GenBank/DDBJ databases">
        <title>Sorghum-associated microbial communities from plants grown in Nebraska, USA.</title>
        <authorList>
            <person name="Schachtman D."/>
        </authorList>
    </citation>
    <scope>NUCLEOTIDE SEQUENCE [LARGE SCALE GENOMIC DNA]</scope>
    <source>
        <strain evidence="1 2">1288</strain>
    </source>
</reference>
<sequence>MKVVQTVFTGNCWRSGEDNVDQRVEVALIDDEGLDVMSVGFSEGEPEDMTLNRDLNDAYSIADLVEKVYELGRGGVVVTFESNTEEY</sequence>
<keyword evidence="2" id="KW-1185">Reference proteome</keyword>
<name>A0ABV2KBM0_SPOPS</name>
<dbReference type="RefSeq" id="WP_354314126.1">
    <property type="nucleotide sequence ID" value="NZ_JBEPME010000005.1"/>
</dbReference>
<organism evidence="1 2">
    <name type="scientific">Sporosarcina psychrophila</name>
    <name type="common">Bacillus psychrophilus</name>
    <dbReference type="NCBI Taxonomy" id="1476"/>
    <lineage>
        <taxon>Bacteria</taxon>
        <taxon>Bacillati</taxon>
        <taxon>Bacillota</taxon>
        <taxon>Bacilli</taxon>
        <taxon>Bacillales</taxon>
        <taxon>Caryophanaceae</taxon>
        <taxon>Sporosarcina</taxon>
    </lineage>
</organism>
<evidence type="ECO:0000313" key="1">
    <source>
        <dbReference type="EMBL" id="MET3658484.1"/>
    </source>
</evidence>
<comment type="caution">
    <text evidence="1">The sequence shown here is derived from an EMBL/GenBank/DDBJ whole genome shotgun (WGS) entry which is preliminary data.</text>
</comment>
<proteinExistence type="predicted"/>
<dbReference type="Proteomes" id="UP001549104">
    <property type="component" value="Unassembled WGS sequence"/>
</dbReference>